<dbReference type="InterPro" id="IPR029787">
    <property type="entry name" value="Nucleotide_cyclase"/>
</dbReference>
<dbReference type="NCBIfam" id="TIGR00254">
    <property type="entry name" value="GGDEF"/>
    <property type="match status" value="1"/>
</dbReference>
<feature type="transmembrane region" description="Helical" evidence="3">
    <location>
        <begin position="125"/>
        <end position="144"/>
    </location>
</feature>
<evidence type="ECO:0000313" key="6">
    <source>
        <dbReference type="Proteomes" id="UP001606210"/>
    </source>
</evidence>
<comment type="caution">
    <text evidence="5">The sequence shown here is derived from an EMBL/GenBank/DDBJ whole genome shotgun (WGS) entry which is preliminary data.</text>
</comment>
<dbReference type="EMBL" id="JBIGHV010000005">
    <property type="protein sequence ID" value="MFG6431004.1"/>
    <property type="molecule type" value="Genomic_DNA"/>
</dbReference>
<sequence>MHGDTAQVWRGHLSTQAAGPRERRAALATVIVSTLVFLTALPFARTPLAQVPAFVPIYVASLVIFDLITAVLLFGQFNALRSLGLLILAGGYLFTAAITVAYALIFPGFFSPTGLLGSGPQTSSAMYMAWHAGFPLLVIAYARIKAARPGRHANGHWLRGRARLPILVTIAAVLAVVTAVTAFATLGHGLLPEFLHGHRTTPTGHAVLTGIWLLSLLALATLWRRRPHSVLDLWLLVVMCVWLFDLALAALLNTGRYDLGWYVGRLYGLLAAGFLLILLISENSRHYARLVRMSAELSEANAELWQLSVHDGLTGLANRRAFDRHLAEQVAISLRHQRPLALALADVDHFKAYNDHHGHPAGDAALTRIAGALLGCCQRPADMAARYGGEEFALVLPDTARDGARHIAEGARAAVGRLRIPHGHAPAGAHVSISVGVVVMDGRSPCSVEQSIAAADALLYQAKHAGRDRVACEPLSPAPAR</sequence>
<feature type="transmembrane region" description="Helical" evidence="3">
    <location>
        <begin position="55"/>
        <end position="75"/>
    </location>
</feature>
<evidence type="ECO:0000259" key="4">
    <source>
        <dbReference type="PROSITE" id="PS50887"/>
    </source>
</evidence>
<dbReference type="InterPro" id="IPR043128">
    <property type="entry name" value="Rev_trsase/Diguanyl_cyclase"/>
</dbReference>
<dbReference type="Pfam" id="PF00990">
    <property type="entry name" value="GGDEF"/>
    <property type="match status" value="1"/>
</dbReference>
<evidence type="ECO:0000313" key="5">
    <source>
        <dbReference type="EMBL" id="MFG6431004.1"/>
    </source>
</evidence>
<dbReference type="EC" id="2.7.7.65" evidence="1"/>
<dbReference type="Pfam" id="PF17158">
    <property type="entry name" value="MASE4"/>
    <property type="match status" value="1"/>
</dbReference>
<feature type="transmembrane region" description="Helical" evidence="3">
    <location>
        <begin position="164"/>
        <end position="186"/>
    </location>
</feature>
<comment type="catalytic activity">
    <reaction evidence="2">
        <text>2 GTP = 3',3'-c-di-GMP + 2 diphosphate</text>
        <dbReference type="Rhea" id="RHEA:24898"/>
        <dbReference type="ChEBI" id="CHEBI:33019"/>
        <dbReference type="ChEBI" id="CHEBI:37565"/>
        <dbReference type="ChEBI" id="CHEBI:58805"/>
        <dbReference type="EC" id="2.7.7.65"/>
    </reaction>
</comment>
<dbReference type="CDD" id="cd01949">
    <property type="entry name" value="GGDEF"/>
    <property type="match status" value="1"/>
</dbReference>
<feature type="transmembrane region" description="Helical" evidence="3">
    <location>
        <begin position="206"/>
        <end position="223"/>
    </location>
</feature>
<proteinExistence type="predicted"/>
<evidence type="ECO:0000256" key="3">
    <source>
        <dbReference type="SAM" id="Phobius"/>
    </source>
</evidence>
<dbReference type="InterPro" id="IPR000160">
    <property type="entry name" value="GGDEF_dom"/>
</dbReference>
<dbReference type="PANTHER" id="PTHR45138">
    <property type="entry name" value="REGULATORY COMPONENTS OF SENSORY TRANSDUCTION SYSTEM"/>
    <property type="match status" value="1"/>
</dbReference>
<dbReference type="Proteomes" id="UP001606210">
    <property type="component" value="Unassembled WGS sequence"/>
</dbReference>
<evidence type="ECO:0000256" key="1">
    <source>
        <dbReference type="ARBA" id="ARBA00012528"/>
    </source>
</evidence>
<feature type="transmembrane region" description="Helical" evidence="3">
    <location>
        <begin position="230"/>
        <end position="253"/>
    </location>
</feature>
<dbReference type="RefSeq" id="WP_394479715.1">
    <property type="nucleotide sequence ID" value="NZ_JBIGHV010000005.1"/>
</dbReference>
<dbReference type="SMART" id="SM00267">
    <property type="entry name" value="GGDEF"/>
    <property type="match status" value="1"/>
</dbReference>
<keyword evidence="3" id="KW-0472">Membrane</keyword>
<organism evidence="5 6">
    <name type="scientific">Pelomonas parva</name>
    <dbReference type="NCBI Taxonomy" id="3299032"/>
    <lineage>
        <taxon>Bacteria</taxon>
        <taxon>Pseudomonadati</taxon>
        <taxon>Pseudomonadota</taxon>
        <taxon>Betaproteobacteria</taxon>
        <taxon>Burkholderiales</taxon>
        <taxon>Sphaerotilaceae</taxon>
        <taxon>Roseateles</taxon>
    </lineage>
</organism>
<dbReference type="PROSITE" id="PS50887">
    <property type="entry name" value="GGDEF"/>
    <property type="match status" value="1"/>
</dbReference>
<dbReference type="PANTHER" id="PTHR45138:SF9">
    <property type="entry name" value="DIGUANYLATE CYCLASE DGCM-RELATED"/>
    <property type="match status" value="1"/>
</dbReference>
<dbReference type="InterPro" id="IPR050469">
    <property type="entry name" value="Diguanylate_Cyclase"/>
</dbReference>
<name>A0ABW7F4G2_9BURK</name>
<feature type="transmembrane region" description="Helical" evidence="3">
    <location>
        <begin position="82"/>
        <end position="105"/>
    </location>
</feature>
<reference evidence="5 6" key="1">
    <citation type="submission" date="2024-08" db="EMBL/GenBank/DDBJ databases">
        <authorList>
            <person name="Lu H."/>
        </authorList>
    </citation>
    <scope>NUCLEOTIDE SEQUENCE [LARGE SCALE GENOMIC DNA]</scope>
    <source>
        <strain evidence="5 6">LYH14W</strain>
    </source>
</reference>
<feature type="transmembrane region" description="Helical" evidence="3">
    <location>
        <begin position="259"/>
        <end position="280"/>
    </location>
</feature>
<dbReference type="InterPro" id="IPR033424">
    <property type="entry name" value="MASE4"/>
</dbReference>
<dbReference type="SUPFAM" id="SSF55073">
    <property type="entry name" value="Nucleotide cyclase"/>
    <property type="match status" value="1"/>
</dbReference>
<dbReference type="Gene3D" id="3.30.70.270">
    <property type="match status" value="1"/>
</dbReference>
<protein>
    <recommendedName>
        <fullName evidence="1">diguanylate cyclase</fullName>
        <ecNumber evidence="1">2.7.7.65</ecNumber>
    </recommendedName>
</protein>
<keyword evidence="3" id="KW-1133">Transmembrane helix</keyword>
<keyword evidence="6" id="KW-1185">Reference proteome</keyword>
<accession>A0ABW7F4G2</accession>
<feature type="domain" description="GGDEF" evidence="4">
    <location>
        <begin position="338"/>
        <end position="475"/>
    </location>
</feature>
<evidence type="ECO:0000256" key="2">
    <source>
        <dbReference type="ARBA" id="ARBA00034247"/>
    </source>
</evidence>
<feature type="transmembrane region" description="Helical" evidence="3">
    <location>
        <begin position="25"/>
        <end position="43"/>
    </location>
</feature>
<keyword evidence="3" id="KW-0812">Transmembrane</keyword>
<gene>
    <name evidence="5" type="ORF">ACG00Y_13830</name>
</gene>